<reference evidence="1" key="1">
    <citation type="submission" date="2020-12" db="EMBL/GenBank/DDBJ databases">
        <title>WGS assembly of Carya illinoinensis cv. Pawnee.</title>
        <authorList>
            <person name="Platts A."/>
            <person name="Shu S."/>
            <person name="Wright S."/>
            <person name="Barry K."/>
            <person name="Edger P."/>
            <person name="Pires J.C."/>
            <person name="Schmutz J."/>
        </authorList>
    </citation>
    <scope>NUCLEOTIDE SEQUENCE</scope>
    <source>
        <tissue evidence="1">Leaf</tissue>
    </source>
</reference>
<accession>A0A8T1NVH5</accession>
<name>A0A8T1NVH5_CARIL</name>
<protein>
    <submittedName>
        <fullName evidence="1">Uncharacterized protein</fullName>
    </submittedName>
</protein>
<keyword evidence="2" id="KW-1185">Reference proteome</keyword>
<comment type="caution">
    <text evidence="1">The sequence shown here is derived from an EMBL/GenBank/DDBJ whole genome shotgun (WGS) entry which is preliminary data.</text>
</comment>
<organism evidence="1 2">
    <name type="scientific">Carya illinoinensis</name>
    <name type="common">Pecan</name>
    <dbReference type="NCBI Taxonomy" id="32201"/>
    <lineage>
        <taxon>Eukaryota</taxon>
        <taxon>Viridiplantae</taxon>
        <taxon>Streptophyta</taxon>
        <taxon>Embryophyta</taxon>
        <taxon>Tracheophyta</taxon>
        <taxon>Spermatophyta</taxon>
        <taxon>Magnoliopsida</taxon>
        <taxon>eudicotyledons</taxon>
        <taxon>Gunneridae</taxon>
        <taxon>Pentapetalae</taxon>
        <taxon>rosids</taxon>
        <taxon>fabids</taxon>
        <taxon>Fagales</taxon>
        <taxon>Juglandaceae</taxon>
        <taxon>Carya</taxon>
    </lineage>
</organism>
<sequence>MILFTTIFQRVNAVAEGRNVTSVLPENTGDKKNASTNYEAKDQAQRINDDDDMSGVTGFVVDTARQCVTKAMDRAEDVGETVKEAMDSAFDVTKETTSTQNMKDTVVVVADTNVVDTTEYRSIQDAAKHAFEGASS</sequence>
<dbReference type="AlphaFoldDB" id="A0A8T1NVH5"/>
<dbReference type="EMBL" id="CM031820">
    <property type="protein sequence ID" value="KAG6634445.1"/>
    <property type="molecule type" value="Genomic_DNA"/>
</dbReference>
<proteinExistence type="predicted"/>
<gene>
    <name evidence="1" type="ORF">CIPAW_12G119500</name>
</gene>
<evidence type="ECO:0000313" key="1">
    <source>
        <dbReference type="EMBL" id="KAG6634445.1"/>
    </source>
</evidence>
<evidence type="ECO:0000313" key="2">
    <source>
        <dbReference type="Proteomes" id="UP000811609"/>
    </source>
</evidence>
<dbReference type="Proteomes" id="UP000811609">
    <property type="component" value="Chromosome 12"/>
</dbReference>